<protein>
    <recommendedName>
        <fullName evidence="4">RRM domain-containing protein</fullName>
    </recommendedName>
</protein>
<reference evidence="6" key="2">
    <citation type="submission" date="2015-01" db="EMBL/GenBank/DDBJ databases">
        <title>Evolutionary Origins and Diversification of the Mycorrhizal Mutualists.</title>
        <authorList>
            <consortium name="DOE Joint Genome Institute"/>
            <consortium name="Mycorrhizal Genomics Consortium"/>
            <person name="Kohler A."/>
            <person name="Kuo A."/>
            <person name="Nagy L.G."/>
            <person name="Floudas D."/>
            <person name="Copeland A."/>
            <person name="Barry K.W."/>
            <person name="Cichocki N."/>
            <person name="Veneault-Fourrey C."/>
            <person name="LaButti K."/>
            <person name="Lindquist E.A."/>
            <person name="Lipzen A."/>
            <person name="Lundell T."/>
            <person name="Morin E."/>
            <person name="Murat C."/>
            <person name="Riley R."/>
            <person name="Ohm R."/>
            <person name="Sun H."/>
            <person name="Tunlid A."/>
            <person name="Henrissat B."/>
            <person name="Grigoriev I.V."/>
            <person name="Hibbett D.S."/>
            <person name="Martin F."/>
        </authorList>
    </citation>
    <scope>NUCLEOTIDE SEQUENCE [LARGE SCALE GENOMIC DNA]</scope>
    <source>
        <strain evidence="6">MAFF 305830</strain>
    </source>
</reference>
<dbReference type="Pfam" id="PF00076">
    <property type="entry name" value="RRM_1"/>
    <property type="match status" value="1"/>
</dbReference>
<dbReference type="GO" id="GO:0003729">
    <property type="term" value="F:mRNA binding"/>
    <property type="evidence" value="ECO:0007669"/>
    <property type="project" value="InterPro"/>
</dbReference>
<dbReference type="InterPro" id="IPR000504">
    <property type="entry name" value="RRM_dom"/>
</dbReference>
<dbReference type="InterPro" id="IPR050825">
    <property type="entry name" value="RBM42_RBP45_47-like"/>
</dbReference>
<keyword evidence="6" id="KW-1185">Reference proteome</keyword>
<name>A0A0C3A5U3_SERVB</name>
<evidence type="ECO:0000256" key="1">
    <source>
        <dbReference type="ARBA" id="ARBA00022737"/>
    </source>
</evidence>
<accession>A0A0C3A5U3</accession>
<dbReference type="PANTHER" id="PTHR47640:SF10">
    <property type="entry name" value="TRNA SELENOCYSTEINE 1-ASSOCIATED PROTEIN 1-RELATED"/>
    <property type="match status" value="1"/>
</dbReference>
<dbReference type="STRING" id="933852.A0A0C3A5U3"/>
<reference evidence="5 6" key="1">
    <citation type="submission" date="2014-04" db="EMBL/GenBank/DDBJ databases">
        <authorList>
            <consortium name="DOE Joint Genome Institute"/>
            <person name="Kuo A."/>
            <person name="Zuccaro A."/>
            <person name="Kohler A."/>
            <person name="Nagy L.G."/>
            <person name="Floudas D."/>
            <person name="Copeland A."/>
            <person name="Barry K.W."/>
            <person name="Cichocki N."/>
            <person name="Veneault-Fourrey C."/>
            <person name="LaButti K."/>
            <person name="Lindquist E.A."/>
            <person name="Lipzen A."/>
            <person name="Lundell T."/>
            <person name="Morin E."/>
            <person name="Murat C."/>
            <person name="Sun H."/>
            <person name="Tunlid A."/>
            <person name="Henrissat B."/>
            <person name="Grigoriev I.V."/>
            <person name="Hibbett D.S."/>
            <person name="Martin F."/>
            <person name="Nordberg H.P."/>
            <person name="Cantor M.N."/>
            <person name="Hua S.X."/>
        </authorList>
    </citation>
    <scope>NUCLEOTIDE SEQUENCE [LARGE SCALE GENOMIC DNA]</scope>
    <source>
        <strain evidence="5 6">MAFF 305830</strain>
    </source>
</reference>
<keyword evidence="2 3" id="KW-0694">RNA-binding</keyword>
<proteinExistence type="predicted"/>
<dbReference type="Proteomes" id="UP000054097">
    <property type="component" value="Unassembled WGS sequence"/>
</dbReference>
<dbReference type="InterPro" id="IPR012677">
    <property type="entry name" value="Nucleotide-bd_a/b_plait_sf"/>
</dbReference>
<dbReference type="PROSITE" id="PS50102">
    <property type="entry name" value="RRM"/>
    <property type="match status" value="1"/>
</dbReference>
<evidence type="ECO:0000259" key="4">
    <source>
        <dbReference type="PROSITE" id="PS50102"/>
    </source>
</evidence>
<dbReference type="Gene3D" id="3.30.70.330">
    <property type="match status" value="1"/>
</dbReference>
<dbReference type="GO" id="GO:0006376">
    <property type="term" value="P:mRNA splice site recognition"/>
    <property type="evidence" value="ECO:0007669"/>
    <property type="project" value="TreeGrafter"/>
</dbReference>
<dbReference type="AlphaFoldDB" id="A0A0C3A5U3"/>
<dbReference type="OrthoDB" id="446113at2759"/>
<keyword evidence="1" id="KW-0677">Repeat</keyword>
<gene>
    <name evidence="5" type="ORF">M408DRAFT_82638</name>
</gene>
<dbReference type="PANTHER" id="PTHR47640">
    <property type="entry name" value="TRNA SELENOCYSTEINE 1-ASSOCIATED PROTEIN 1-RELATED-RELATED"/>
    <property type="match status" value="1"/>
</dbReference>
<dbReference type="SUPFAM" id="SSF54928">
    <property type="entry name" value="RNA-binding domain, RBD"/>
    <property type="match status" value="1"/>
</dbReference>
<evidence type="ECO:0000313" key="5">
    <source>
        <dbReference type="EMBL" id="KIM20035.1"/>
    </source>
</evidence>
<evidence type="ECO:0000256" key="3">
    <source>
        <dbReference type="PROSITE-ProRule" id="PRU00176"/>
    </source>
</evidence>
<dbReference type="HOGENOM" id="CLU_1778610_0_0_1"/>
<organism evidence="5 6">
    <name type="scientific">Serendipita vermifera MAFF 305830</name>
    <dbReference type="NCBI Taxonomy" id="933852"/>
    <lineage>
        <taxon>Eukaryota</taxon>
        <taxon>Fungi</taxon>
        <taxon>Dikarya</taxon>
        <taxon>Basidiomycota</taxon>
        <taxon>Agaricomycotina</taxon>
        <taxon>Agaricomycetes</taxon>
        <taxon>Sebacinales</taxon>
        <taxon>Serendipitaceae</taxon>
        <taxon>Serendipita</taxon>
    </lineage>
</organism>
<dbReference type="EMBL" id="KN824486">
    <property type="protein sequence ID" value="KIM20035.1"/>
    <property type="molecule type" value="Genomic_DNA"/>
</dbReference>
<dbReference type="SMART" id="SM00360">
    <property type="entry name" value="RRM"/>
    <property type="match status" value="1"/>
</dbReference>
<feature type="domain" description="RRM" evidence="4">
    <location>
        <begin position="54"/>
        <end position="146"/>
    </location>
</feature>
<evidence type="ECO:0000256" key="2">
    <source>
        <dbReference type="ARBA" id="ARBA00022884"/>
    </source>
</evidence>
<sequence length="146" mass="16259">MINDNDHPPDRTLWLGDLEPWMDDHYMVEVCSLFGWDTSAIGRDPTPVDSAIEYSIFVGDIAADVTNADLMNVFRNPNLGLRGDFPPRLIAPFLSCCNAKVMVDSVTGISKGYGFVRFTSEADQKRALLEMQGLYCKSRPSRCCSS</sequence>
<evidence type="ECO:0000313" key="6">
    <source>
        <dbReference type="Proteomes" id="UP000054097"/>
    </source>
</evidence>
<dbReference type="InterPro" id="IPR035979">
    <property type="entry name" value="RBD_domain_sf"/>
</dbReference>
<dbReference type="GO" id="GO:0005829">
    <property type="term" value="C:cytosol"/>
    <property type="evidence" value="ECO:0007669"/>
    <property type="project" value="TreeGrafter"/>
</dbReference>